<accession>A0A1H8A1G7</accession>
<dbReference type="Proteomes" id="UP000198984">
    <property type="component" value="Unassembled WGS sequence"/>
</dbReference>
<feature type="region of interest" description="Disordered" evidence="1">
    <location>
        <begin position="180"/>
        <end position="208"/>
    </location>
</feature>
<dbReference type="STRING" id="573321.SAMN04488505_105246"/>
<evidence type="ECO:0000313" key="3">
    <source>
        <dbReference type="EMBL" id="SEM63397.1"/>
    </source>
</evidence>
<protein>
    <submittedName>
        <fullName evidence="3">Uncharacterized protein</fullName>
    </submittedName>
</protein>
<reference evidence="3 4" key="1">
    <citation type="submission" date="2016-10" db="EMBL/GenBank/DDBJ databases">
        <authorList>
            <person name="de Groot N.N."/>
        </authorList>
    </citation>
    <scope>NUCLEOTIDE SEQUENCE [LARGE SCALE GENOMIC DNA]</scope>
    <source>
        <strain evidence="3 4">DSM 21039</strain>
    </source>
</reference>
<keyword evidence="2" id="KW-0812">Transmembrane</keyword>
<sequence length="208" mass="22906">MAFERSQEDPPTKINSNKDLNTTTPYEKLIAAKLDEVPVPDMSDSIWASIEMQLDAVVDTPKEKPAQKFTGKGWYGFAGITVAAIALFWYYSYKDPAPEHTAPPKNIPAAEAPLPAPDTSTMIKDIEKKAVPVKPLKIKKDSPLVKDSISAEPAPVQDVPPLKVDSQAFRYDRIQGYRPDSISIKPVDKKPKGVKGITPDDYKISGKN</sequence>
<evidence type="ECO:0000313" key="4">
    <source>
        <dbReference type="Proteomes" id="UP000198984"/>
    </source>
</evidence>
<evidence type="ECO:0000256" key="1">
    <source>
        <dbReference type="SAM" id="MobiDB-lite"/>
    </source>
</evidence>
<gene>
    <name evidence="3" type="ORF">SAMN04488505_105246</name>
</gene>
<feature type="region of interest" description="Disordered" evidence="1">
    <location>
        <begin position="1"/>
        <end position="20"/>
    </location>
</feature>
<keyword evidence="4" id="KW-1185">Reference proteome</keyword>
<dbReference type="EMBL" id="FOBB01000005">
    <property type="protein sequence ID" value="SEM63397.1"/>
    <property type="molecule type" value="Genomic_DNA"/>
</dbReference>
<feature type="compositionally biased region" description="Basic and acidic residues" evidence="1">
    <location>
        <begin position="198"/>
        <end position="208"/>
    </location>
</feature>
<evidence type="ECO:0000256" key="2">
    <source>
        <dbReference type="SAM" id="Phobius"/>
    </source>
</evidence>
<dbReference type="AlphaFoldDB" id="A0A1H8A1G7"/>
<proteinExistence type="predicted"/>
<feature type="transmembrane region" description="Helical" evidence="2">
    <location>
        <begin position="74"/>
        <end position="91"/>
    </location>
</feature>
<keyword evidence="2" id="KW-1133">Transmembrane helix</keyword>
<feature type="compositionally biased region" description="Basic and acidic residues" evidence="1">
    <location>
        <begin position="1"/>
        <end position="11"/>
    </location>
</feature>
<organism evidence="3 4">
    <name type="scientific">Chitinophaga rupis</name>
    <dbReference type="NCBI Taxonomy" id="573321"/>
    <lineage>
        <taxon>Bacteria</taxon>
        <taxon>Pseudomonadati</taxon>
        <taxon>Bacteroidota</taxon>
        <taxon>Chitinophagia</taxon>
        <taxon>Chitinophagales</taxon>
        <taxon>Chitinophagaceae</taxon>
        <taxon>Chitinophaga</taxon>
    </lineage>
</organism>
<name>A0A1H8A1G7_9BACT</name>
<keyword evidence="2" id="KW-0472">Membrane</keyword>